<dbReference type="Proteomes" id="UP001158576">
    <property type="component" value="Chromosome XSR"/>
</dbReference>
<evidence type="ECO:0000256" key="10">
    <source>
        <dbReference type="ARBA" id="ARBA00023136"/>
    </source>
</evidence>
<keyword evidence="10 16" id="KW-0472">Membrane</keyword>
<dbReference type="PANTHER" id="PTHR47464">
    <property type="entry name" value="MACOILIN"/>
    <property type="match status" value="1"/>
</dbReference>
<evidence type="ECO:0000256" key="12">
    <source>
        <dbReference type="ARBA" id="ARBA00023242"/>
    </source>
</evidence>
<keyword evidence="18" id="KW-1185">Reference proteome</keyword>
<feature type="region of interest" description="Disordered" evidence="15">
    <location>
        <begin position="333"/>
        <end position="420"/>
    </location>
</feature>
<feature type="region of interest" description="Disordered" evidence="15">
    <location>
        <begin position="286"/>
        <end position="306"/>
    </location>
</feature>
<protein>
    <recommendedName>
        <fullName evidence="5">Macoilin</fullName>
    </recommendedName>
    <alternativeName>
        <fullName evidence="13">Transmembrane protein 57</fullName>
    </alternativeName>
</protein>
<reference evidence="17 18" key="1">
    <citation type="submission" date="2021-04" db="EMBL/GenBank/DDBJ databases">
        <authorList>
            <person name="Bliznina A."/>
        </authorList>
    </citation>
    <scope>NUCLEOTIDE SEQUENCE [LARGE SCALE GENOMIC DNA]</scope>
</reference>
<evidence type="ECO:0000256" key="9">
    <source>
        <dbReference type="ARBA" id="ARBA00022989"/>
    </source>
</evidence>
<keyword evidence="7 16" id="KW-0812">Transmembrane</keyword>
<feature type="coiled-coil region" evidence="14">
    <location>
        <begin position="472"/>
        <end position="569"/>
    </location>
</feature>
<evidence type="ECO:0000256" key="7">
    <source>
        <dbReference type="ARBA" id="ARBA00022692"/>
    </source>
</evidence>
<feature type="transmembrane region" description="Helical" evidence="16">
    <location>
        <begin position="81"/>
        <end position="101"/>
    </location>
</feature>
<evidence type="ECO:0000256" key="8">
    <source>
        <dbReference type="ARBA" id="ARBA00022824"/>
    </source>
</evidence>
<name>A0ABN7SBA7_OIKDI</name>
<comment type="subcellular location">
    <subcellularLocation>
        <location evidence="2">Nucleus membrane</location>
        <topology evidence="2">Multi-pass membrane protein</topology>
    </subcellularLocation>
    <subcellularLocation>
        <location evidence="3">Rough endoplasmic reticulum membrane</location>
        <topology evidence="3">Multi-pass membrane protein</topology>
    </subcellularLocation>
</comment>
<evidence type="ECO:0000256" key="16">
    <source>
        <dbReference type="SAM" id="Phobius"/>
    </source>
</evidence>
<organism evidence="17 18">
    <name type="scientific">Oikopleura dioica</name>
    <name type="common">Tunicate</name>
    <dbReference type="NCBI Taxonomy" id="34765"/>
    <lineage>
        <taxon>Eukaryota</taxon>
        <taxon>Metazoa</taxon>
        <taxon>Chordata</taxon>
        <taxon>Tunicata</taxon>
        <taxon>Appendicularia</taxon>
        <taxon>Copelata</taxon>
        <taxon>Oikopleuridae</taxon>
        <taxon>Oikopleura</taxon>
    </lineage>
</organism>
<feature type="transmembrane region" description="Helical" evidence="16">
    <location>
        <begin position="107"/>
        <end position="124"/>
    </location>
</feature>
<comment type="function">
    <text evidence="1">Plays a role in the regulation of neuronal activity.</text>
</comment>
<feature type="region of interest" description="Disordered" evidence="15">
    <location>
        <begin position="1"/>
        <end position="34"/>
    </location>
</feature>
<evidence type="ECO:0000256" key="13">
    <source>
        <dbReference type="ARBA" id="ARBA00031129"/>
    </source>
</evidence>
<keyword evidence="8" id="KW-0256">Endoplasmic reticulum</keyword>
<proteinExistence type="inferred from homology"/>
<dbReference type="PANTHER" id="PTHR47464:SF2">
    <property type="entry name" value="MACOILIN"/>
    <property type="match status" value="1"/>
</dbReference>
<evidence type="ECO:0000256" key="15">
    <source>
        <dbReference type="SAM" id="MobiDB-lite"/>
    </source>
</evidence>
<evidence type="ECO:0000256" key="4">
    <source>
        <dbReference type="ARBA" id="ARBA00008298"/>
    </source>
</evidence>
<evidence type="ECO:0000256" key="11">
    <source>
        <dbReference type="ARBA" id="ARBA00023180"/>
    </source>
</evidence>
<accession>A0ABN7SBA7</accession>
<dbReference type="EMBL" id="OU015569">
    <property type="protein sequence ID" value="CAG5094565.1"/>
    <property type="molecule type" value="Genomic_DNA"/>
</dbReference>
<keyword evidence="9 16" id="KW-1133">Transmembrane helix</keyword>
<feature type="compositionally biased region" description="Low complexity" evidence="15">
    <location>
        <begin position="294"/>
        <end position="306"/>
    </location>
</feature>
<evidence type="ECO:0000313" key="17">
    <source>
        <dbReference type="EMBL" id="CAG5094565.1"/>
    </source>
</evidence>
<keyword evidence="14" id="KW-0175">Coiled coil</keyword>
<feature type="compositionally biased region" description="Basic residues" evidence="15">
    <location>
        <begin position="1"/>
        <end position="13"/>
    </location>
</feature>
<evidence type="ECO:0000256" key="1">
    <source>
        <dbReference type="ARBA" id="ARBA00003440"/>
    </source>
</evidence>
<evidence type="ECO:0000256" key="2">
    <source>
        <dbReference type="ARBA" id="ARBA00004232"/>
    </source>
</evidence>
<dbReference type="Pfam" id="PF09726">
    <property type="entry name" value="Macoilin"/>
    <property type="match status" value="1"/>
</dbReference>
<evidence type="ECO:0000256" key="6">
    <source>
        <dbReference type="ARBA" id="ARBA00022553"/>
    </source>
</evidence>
<comment type="similarity">
    <text evidence="4">Belongs to the macoilin family.</text>
</comment>
<evidence type="ECO:0000256" key="5">
    <source>
        <dbReference type="ARBA" id="ARBA00021882"/>
    </source>
</evidence>
<evidence type="ECO:0000313" key="18">
    <source>
        <dbReference type="Proteomes" id="UP001158576"/>
    </source>
</evidence>
<feature type="region of interest" description="Disordered" evidence="15">
    <location>
        <begin position="237"/>
        <end position="264"/>
    </location>
</feature>
<sequence length="582" mass="67818">MVIRNRNPHRNRPTRPVMARNGRNYQNGNTSSTSHTTSWLWVFFVWAFMSALDIFLTFRIEYFYPVFLAIQETHYLWKTSTLSSLFFLVVNISADITIFSLWKSDNLFIFAGFLVWLNVIFSGLEIKSPTLYTAFGSIVIVLLDFALYSTKSNPENEGYYFAEGLKPVAAHCIGYPLVSIGYCMKRYMAYLLRLRKQNEVEAKNKYYYNLLYEALPPSAYNHSSDKVWEKDFLELEPDRDDGESSTSSKSERDTKPDKDSPGWSQRLKDIFQDLTCFSNSSRSHLLTVKEPGRSQSNSGKNSSGGSNLRAYRLYRWLESIACWLPSDNCQKSENTNNSKHNNHTKKNHHETGENGDGQYSRHTPTKKEKNNLKNQSNGEHLYTQIQKQDSIKNDDSQSNQNSRGDSDAAQAELGRIKRENEKLKKNEIQLKGKIDDLTQHEEFTKNNSRTSRSETRAFAISSRLSESELSSLNDRESENERLRHQLKKSEMDREMLIQDAKNREQELQHLRSKLAEGDLKINQLHRMVEERQQSVRNNQEKLQAESRLKLQLLERLNTQQQEIEDLRHRSTLYQRPVIHDFQ</sequence>
<keyword evidence="6" id="KW-0597">Phosphoprotein</keyword>
<keyword evidence="11" id="KW-0325">Glycoprotein</keyword>
<keyword evidence="12" id="KW-0539">Nucleus</keyword>
<feature type="compositionally biased region" description="Polar residues" evidence="15">
    <location>
        <begin position="372"/>
        <end position="388"/>
    </location>
</feature>
<feature type="transmembrane region" description="Helical" evidence="16">
    <location>
        <begin position="39"/>
        <end position="60"/>
    </location>
</feature>
<evidence type="ECO:0000256" key="3">
    <source>
        <dbReference type="ARBA" id="ARBA00004269"/>
    </source>
</evidence>
<evidence type="ECO:0000256" key="14">
    <source>
        <dbReference type="SAM" id="Coils"/>
    </source>
</evidence>
<feature type="compositionally biased region" description="Basic and acidic residues" evidence="15">
    <location>
        <begin position="249"/>
        <end position="264"/>
    </location>
</feature>
<gene>
    <name evidence="17" type="ORF">OKIOD_LOCUS5227</name>
</gene>
<dbReference type="InterPro" id="IPR019130">
    <property type="entry name" value="Macoilin"/>
</dbReference>